<reference evidence="7 8" key="1">
    <citation type="submission" date="2018-06" db="EMBL/GenBank/DDBJ databases">
        <authorList>
            <consortium name="Pathogen Informatics"/>
            <person name="Doyle S."/>
        </authorList>
    </citation>
    <scope>NUCLEOTIDE SEQUENCE [LARGE SCALE GENOMIC DNA]</scope>
    <source>
        <strain evidence="7 8">NCTC12112</strain>
    </source>
</reference>
<dbReference type="GeneID" id="78456031"/>
<evidence type="ECO:0000259" key="6">
    <source>
        <dbReference type="Pfam" id="PF02784"/>
    </source>
</evidence>
<dbReference type="EC" id="4.1.1.20" evidence="7"/>
<dbReference type="PANTHER" id="PTHR43727:SF2">
    <property type="entry name" value="GROUP IV DECARBOXYLASE"/>
    <property type="match status" value="1"/>
</dbReference>
<sequence>MDLLAFLKGHAPCYIYNGEQIASQCQKLKRELSGFEFLYSIKTNPFSHIIQNISKEGFGADAASAGEVFLSLKNGIAPEKIFYSAPGKTEEAIEICYGKCTIIADSISEIRHINAIAAKHKEIVKIGISVNSNFSMKNECGTSSKFGIDIEQLLKVEDTLAEYSNIKITGIHIHIQSQILDFQILGKYYKNCFELAKKIHSMKNVNIEFINFGSGIGALYRETQDKSVDLEKLNKMISEIAEENHAVLNAKLLIETGRFITCNAGKYYTPIVDIKESLGQKYLIVENAMNGFMRPAIANLIYKAAGEILTGYEPLYTCQDEFSVQVLNESVEKEKVNIVGNLCTALDVIRENAEVNHAQIGDIIEITNAGSYAYSLSPLLFSSHKIPKQYYLYKDKIYEDELL</sequence>
<feature type="domain" description="Orn/DAP/Arg decarboxylase 2 N-terminal" evidence="6">
    <location>
        <begin position="20"/>
        <end position="261"/>
    </location>
</feature>
<organism evidence="7 8">
    <name type="scientific">Fusobacterium ulcerans</name>
    <dbReference type="NCBI Taxonomy" id="861"/>
    <lineage>
        <taxon>Bacteria</taxon>
        <taxon>Fusobacteriati</taxon>
        <taxon>Fusobacteriota</taxon>
        <taxon>Fusobacteriia</taxon>
        <taxon>Fusobacteriales</taxon>
        <taxon>Fusobacteriaceae</taxon>
        <taxon>Fusobacterium</taxon>
    </lineage>
</organism>
<dbReference type="InterPro" id="IPR029066">
    <property type="entry name" value="PLP-binding_barrel"/>
</dbReference>
<dbReference type="AlphaFoldDB" id="A0AAX2J9X6"/>
<dbReference type="EMBL" id="LS483487">
    <property type="protein sequence ID" value="SQJ02574.1"/>
    <property type="molecule type" value="Genomic_DNA"/>
</dbReference>
<gene>
    <name evidence="7" type="primary">lysA_1</name>
    <name evidence="7" type="ORF">NCTC12112_01469</name>
</gene>
<dbReference type="Gene3D" id="2.40.37.10">
    <property type="entry name" value="Lyase, Ornithine Decarboxylase, Chain A, domain 1"/>
    <property type="match status" value="1"/>
</dbReference>
<dbReference type="Gene3D" id="3.20.20.10">
    <property type="entry name" value="Alanine racemase"/>
    <property type="match status" value="1"/>
</dbReference>
<dbReference type="Proteomes" id="UP000249008">
    <property type="component" value="Chromosome 1"/>
</dbReference>
<name>A0AAX2J9X6_9FUSO</name>
<dbReference type="InterPro" id="IPR002986">
    <property type="entry name" value="DAP_deCOOHase_LysA"/>
</dbReference>
<protein>
    <submittedName>
        <fullName evidence="7">Diaminopimelate decarboxylase</fullName>
        <ecNumber evidence="7">4.1.1.20</ecNumber>
    </submittedName>
</protein>
<evidence type="ECO:0000256" key="2">
    <source>
        <dbReference type="ARBA" id="ARBA00022793"/>
    </source>
</evidence>
<comment type="cofactor">
    <cofactor evidence="1 5">
        <name>pyridoxal 5'-phosphate</name>
        <dbReference type="ChEBI" id="CHEBI:597326"/>
    </cofactor>
</comment>
<feature type="active site" description="Proton donor" evidence="5">
    <location>
        <position position="343"/>
    </location>
</feature>
<dbReference type="GO" id="GO:0009089">
    <property type="term" value="P:lysine biosynthetic process via diaminopimelate"/>
    <property type="evidence" value="ECO:0007669"/>
    <property type="project" value="InterPro"/>
</dbReference>
<evidence type="ECO:0000313" key="8">
    <source>
        <dbReference type="Proteomes" id="UP000249008"/>
    </source>
</evidence>
<keyword evidence="2" id="KW-0210">Decarboxylase</keyword>
<dbReference type="PANTHER" id="PTHR43727">
    <property type="entry name" value="DIAMINOPIMELATE DECARBOXYLASE"/>
    <property type="match status" value="1"/>
</dbReference>
<dbReference type="InterPro" id="IPR022644">
    <property type="entry name" value="De-COase2_N"/>
</dbReference>
<dbReference type="InterPro" id="IPR000183">
    <property type="entry name" value="Orn/DAP/Arg_de-COase"/>
</dbReference>
<dbReference type="SUPFAM" id="SSF51419">
    <property type="entry name" value="PLP-binding barrel"/>
    <property type="match status" value="1"/>
</dbReference>
<keyword evidence="3 5" id="KW-0663">Pyridoxal phosphate</keyword>
<dbReference type="Pfam" id="PF02784">
    <property type="entry name" value="Orn_Arg_deC_N"/>
    <property type="match status" value="1"/>
</dbReference>
<dbReference type="GO" id="GO:0008836">
    <property type="term" value="F:diaminopimelate decarboxylase activity"/>
    <property type="evidence" value="ECO:0007669"/>
    <property type="project" value="UniProtKB-EC"/>
</dbReference>
<dbReference type="SUPFAM" id="SSF50621">
    <property type="entry name" value="Alanine racemase C-terminal domain-like"/>
    <property type="match status" value="1"/>
</dbReference>
<accession>A0AAX2J9X6</accession>
<dbReference type="PRINTS" id="PR01179">
    <property type="entry name" value="ODADCRBXLASE"/>
</dbReference>
<evidence type="ECO:0000256" key="1">
    <source>
        <dbReference type="ARBA" id="ARBA00001933"/>
    </source>
</evidence>
<dbReference type="RefSeq" id="WP_005977325.1">
    <property type="nucleotide sequence ID" value="NZ_CABKNW010000002.1"/>
</dbReference>
<dbReference type="KEGG" id="ful:C4N20_14485"/>
<proteinExistence type="predicted"/>
<evidence type="ECO:0000256" key="4">
    <source>
        <dbReference type="ARBA" id="ARBA00023239"/>
    </source>
</evidence>
<dbReference type="InterPro" id="IPR009006">
    <property type="entry name" value="Ala_racemase/Decarboxylase_C"/>
</dbReference>
<dbReference type="PRINTS" id="PR01181">
    <property type="entry name" value="DAPDCRBXLASE"/>
</dbReference>
<evidence type="ECO:0000313" key="7">
    <source>
        <dbReference type="EMBL" id="SQJ02574.1"/>
    </source>
</evidence>
<evidence type="ECO:0000256" key="5">
    <source>
        <dbReference type="PIRSR" id="PIRSR600183-50"/>
    </source>
</evidence>
<feature type="modified residue" description="N6-(pyridoxal phosphate)lysine" evidence="5">
    <location>
        <position position="42"/>
    </location>
</feature>
<evidence type="ECO:0000256" key="3">
    <source>
        <dbReference type="ARBA" id="ARBA00022898"/>
    </source>
</evidence>
<keyword evidence="4 7" id="KW-0456">Lyase</keyword>